<dbReference type="SUPFAM" id="SSF81383">
    <property type="entry name" value="F-box domain"/>
    <property type="match status" value="1"/>
</dbReference>
<organism evidence="3 4">
    <name type="scientific">Eleusine coracana subsp. coracana</name>
    <dbReference type="NCBI Taxonomy" id="191504"/>
    <lineage>
        <taxon>Eukaryota</taxon>
        <taxon>Viridiplantae</taxon>
        <taxon>Streptophyta</taxon>
        <taxon>Embryophyta</taxon>
        <taxon>Tracheophyta</taxon>
        <taxon>Spermatophyta</taxon>
        <taxon>Magnoliopsida</taxon>
        <taxon>Liliopsida</taxon>
        <taxon>Poales</taxon>
        <taxon>Poaceae</taxon>
        <taxon>PACMAD clade</taxon>
        <taxon>Chloridoideae</taxon>
        <taxon>Cynodonteae</taxon>
        <taxon>Eleusininae</taxon>
        <taxon>Eleusine</taxon>
    </lineage>
</organism>
<name>A0AAV5DIQ1_ELECO</name>
<dbReference type="InterPro" id="IPR001810">
    <property type="entry name" value="F-box_dom"/>
</dbReference>
<dbReference type="Gene3D" id="1.20.1280.50">
    <property type="match status" value="1"/>
</dbReference>
<feature type="domain" description="F-box" evidence="2">
    <location>
        <begin position="128"/>
        <end position="171"/>
    </location>
</feature>
<evidence type="ECO:0000259" key="2">
    <source>
        <dbReference type="Pfam" id="PF00646"/>
    </source>
</evidence>
<evidence type="ECO:0000313" key="3">
    <source>
        <dbReference type="EMBL" id="GJN10413.1"/>
    </source>
</evidence>
<comment type="caution">
    <text evidence="3">The sequence shown here is derived from an EMBL/GenBank/DDBJ whole genome shotgun (WGS) entry which is preliminary data.</text>
</comment>
<dbReference type="PANTHER" id="PTHR32133">
    <property type="entry name" value="OS07G0120400 PROTEIN"/>
    <property type="match status" value="1"/>
</dbReference>
<evidence type="ECO:0000313" key="4">
    <source>
        <dbReference type="Proteomes" id="UP001054889"/>
    </source>
</evidence>
<sequence>MWSTRSSSASLVCKSWRRDLSGARLPPPLPRTAPSSSPARLPPLPPPDGLDAHHVFLAVYAWTWDELCWVQRKAVDLKALLPVHAMSFSPVIFYLPQGTDAIGVSTAAGVFVVQLSSGQPPPPELEDDAIRDILLRFPPTPLPLGSSKDLVRASLICKRWRRILLDPAFLRHYRALHRPPPLLGFLRYRRGWDGNDFFFHERFAVVEGDGLYLWSHPAGHGEPSLDRVVDLKSMLPEEAPVKFGVEKDAEIVCLATDARLWVGDPDG</sequence>
<dbReference type="EMBL" id="BQKI01000017">
    <property type="protein sequence ID" value="GJN10413.1"/>
    <property type="molecule type" value="Genomic_DNA"/>
</dbReference>
<evidence type="ECO:0000256" key="1">
    <source>
        <dbReference type="SAM" id="MobiDB-lite"/>
    </source>
</evidence>
<reference evidence="3" key="1">
    <citation type="journal article" date="2018" name="DNA Res.">
        <title>Multiple hybrid de novo genome assembly of finger millet, an orphan allotetraploid crop.</title>
        <authorList>
            <person name="Hatakeyama M."/>
            <person name="Aluri S."/>
            <person name="Balachadran M.T."/>
            <person name="Sivarajan S.R."/>
            <person name="Patrignani A."/>
            <person name="Gruter S."/>
            <person name="Poveda L."/>
            <person name="Shimizu-Inatsugi R."/>
            <person name="Baeten J."/>
            <person name="Francoijs K.J."/>
            <person name="Nataraja K.N."/>
            <person name="Reddy Y.A.N."/>
            <person name="Phadnis S."/>
            <person name="Ravikumar R.L."/>
            <person name="Schlapbach R."/>
            <person name="Sreeman S.M."/>
            <person name="Shimizu K.K."/>
        </authorList>
    </citation>
    <scope>NUCLEOTIDE SEQUENCE</scope>
</reference>
<keyword evidence="4" id="KW-1185">Reference proteome</keyword>
<protein>
    <recommendedName>
        <fullName evidence="2">F-box domain-containing protein</fullName>
    </recommendedName>
</protein>
<dbReference type="Pfam" id="PF00646">
    <property type="entry name" value="F-box"/>
    <property type="match status" value="1"/>
</dbReference>
<reference evidence="3" key="2">
    <citation type="submission" date="2021-12" db="EMBL/GenBank/DDBJ databases">
        <title>Resequencing data analysis of finger millet.</title>
        <authorList>
            <person name="Hatakeyama M."/>
            <person name="Aluri S."/>
            <person name="Balachadran M.T."/>
            <person name="Sivarajan S.R."/>
            <person name="Poveda L."/>
            <person name="Shimizu-Inatsugi R."/>
            <person name="Schlapbach R."/>
            <person name="Sreeman S.M."/>
            <person name="Shimizu K.K."/>
        </authorList>
    </citation>
    <scope>NUCLEOTIDE SEQUENCE</scope>
</reference>
<gene>
    <name evidence="3" type="primary">ga28504</name>
    <name evidence="3" type="ORF">PR202_ga28504</name>
</gene>
<feature type="region of interest" description="Disordered" evidence="1">
    <location>
        <begin position="22"/>
        <end position="44"/>
    </location>
</feature>
<proteinExistence type="predicted"/>
<dbReference type="InterPro" id="IPR036047">
    <property type="entry name" value="F-box-like_dom_sf"/>
</dbReference>
<dbReference type="AlphaFoldDB" id="A0AAV5DIQ1"/>
<accession>A0AAV5DIQ1</accession>
<dbReference type="Proteomes" id="UP001054889">
    <property type="component" value="Unassembled WGS sequence"/>
</dbReference>